<evidence type="ECO:0000256" key="7">
    <source>
        <dbReference type="ARBA" id="ARBA00023242"/>
    </source>
</evidence>
<dbReference type="EMBL" id="JAAIUW010000011">
    <property type="protein sequence ID" value="KAF7808344.1"/>
    <property type="molecule type" value="Genomic_DNA"/>
</dbReference>
<dbReference type="GO" id="GO:0005634">
    <property type="term" value="C:nucleus"/>
    <property type="evidence" value="ECO:0007669"/>
    <property type="project" value="UniProtKB-SubCell"/>
</dbReference>
<comment type="similarity">
    <text evidence="3">Belongs to the HARBI1 family.</text>
</comment>
<evidence type="ECO:0000256" key="5">
    <source>
        <dbReference type="ARBA" id="ARBA00022723"/>
    </source>
</evidence>
<keyword evidence="7" id="KW-0539">Nucleus</keyword>
<dbReference type="PANTHER" id="PTHR22930">
    <property type="match status" value="1"/>
</dbReference>
<dbReference type="InterPro" id="IPR058353">
    <property type="entry name" value="DUF8040"/>
</dbReference>
<dbReference type="Pfam" id="PF13359">
    <property type="entry name" value="DDE_Tnp_4"/>
    <property type="match status" value="2"/>
</dbReference>
<dbReference type="Proteomes" id="UP000634136">
    <property type="component" value="Unassembled WGS sequence"/>
</dbReference>
<comment type="subcellular location">
    <subcellularLocation>
        <location evidence="2">Nucleus</location>
    </subcellularLocation>
</comment>
<evidence type="ECO:0000259" key="9">
    <source>
        <dbReference type="Pfam" id="PF26138"/>
    </source>
</evidence>
<keyword evidence="11" id="KW-1185">Reference proteome</keyword>
<evidence type="ECO:0000313" key="10">
    <source>
        <dbReference type="EMBL" id="KAF7808344.1"/>
    </source>
</evidence>
<protein>
    <submittedName>
        <fullName evidence="10">Protein ALP1-like</fullName>
    </submittedName>
</protein>
<evidence type="ECO:0000256" key="4">
    <source>
        <dbReference type="ARBA" id="ARBA00022722"/>
    </source>
</evidence>
<feature type="domain" description="DDE Tnp4" evidence="8">
    <location>
        <begin position="360"/>
        <end position="432"/>
    </location>
</feature>
<dbReference type="InterPro" id="IPR027806">
    <property type="entry name" value="HARBI1_dom"/>
</dbReference>
<organism evidence="10 11">
    <name type="scientific">Senna tora</name>
    <dbReference type="NCBI Taxonomy" id="362788"/>
    <lineage>
        <taxon>Eukaryota</taxon>
        <taxon>Viridiplantae</taxon>
        <taxon>Streptophyta</taxon>
        <taxon>Embryophyta</taxon>
        <taxon>Tracheophyta</taxon>
        <taxon>Spermatophyta</taxon>
        <taxon>Magnoliopsida</taxon>
        <taxon>eudicotyledons</taxon>
        <taxon>Gunneridae</taxon>
        <taxon>Pentapetalae</taxon>
        <taxon>rosids</taxon>
        <taxon>fabids</taxon>
        <taxon>Fabales</taxon>
        <taxon>Fabaceae</taxon>
        <taxon>Caesalpinioideae</taxon>
        <taxon>Cassia clade</taxon>
        <taxon>Senna</taxon>
    </lineage>
</organism>
<evidence type="ECO:0000256" key="6">
    <source>
        <dbReference type="ARBA" id="ARBA00022801"/>
    </source>
</evidence>
<accession>A0A834SQU5</accession>
<comment type="cofactor">
    <cofactor evidence="1">
        <name>a divalent metal cation</name>
        <dbReference type="ChEBI" id="CHEBI:60240"/>
    </cofactor>
</comment>
<keyword evidence="4" id="KW-0540">Nuclease</keyword>
<dbReference type="Pfam" id="PF26138">
    <property type="entry name" value="DUF8040"/>
    <property type="match status" value="1"/>
</dbReference>
<evidence type="ECO:0000256" key="2">
    <source>
        <dbReference type="ARBA" id="ARBA00004123"/>
    </source>
</evidence>
<name>A0A834SQU5_9FABA</name>
<keyword evidence="6" id="KW-0378">Hydrolase</keyword>
<dbReference type="AlphaFoldDB" id="A0A834SQU5"/>
<dbReference type="GO" id="GO:0004518">
    <property type="term" value="F:nuclease activity"/>
    <property type="evidence" value="ECO:0007669"/>
    <property type="project" value="UniProtKB-KW"/>
</dbReference>
<gene>
    <name evidence="10" type="ORF">G2W53_035087</name>
</gene>
<evidence type="ECO:0000259" key="8">
    <source>
        <dbReference type="Pfam" id="PF13359"/>
    </source>
</evidence>
<keyword evidence="5" id="KW-0479">Metal-binding</keyword>
<dbReference type="PANTHER" id="PTHR22930:SF293">
    <property type="entry name" value="PROTEIN ALP1-LIKE"/>
    <property type="match status" value="1"/>
</dbReference>
<reference evidence="10" key="1">
    <citation type="submission" date="2020-09" db="EMBL/GenBank/DDBJ databases">
        <title>Genome-Enabled Discovery of Anthraquinone Biosynthesis in Senna tora.</title>
        <authorList>
            <person name="Kang S.-H."/>
            <person name="Pandey R.P."/>
            <person name="Lee C.-M."/>
            <person name="Sim J.-S."/>
            <person name="Jeong J.-T."/>
            <person name="Choi B.-S."/>
            <person name="Jung M."/>
            <person name="Ginzburg D."/>
            <person name="Zhao K."/>
            <person name="Won S.Y."/>
            <person name="Oh T.-J."/>
            <person name="Yu Y."/>
            <person name="Kim N.-H."/>
            <person name="Lee O.R."/>
            <person name="Lee T.-H."/>
            <person name="Bashyal P."/>
            <person name="Kim T.-S."/>
            <person name="Lee W.-H."/>
            <person name="Kawkins C."/>
            <person name="Kim C.-K."/>
            <person name="Kim J.S."/>
            <person name="Ahn B.O."/>
            <person name="Rhee S.Y."/>
            <person name="Sohng J.K."/>
        </authorList>
    </citation>
    <scope>NUCLEOTIDE SEQUENCE</scope>
    <source>
        <tissue evidence="10">Leaf</tissue>
    </source>
</reference>
<dbReference type="OrthoDB" id="1699974at2759"/>
<feature type="domain" description="DUF8040" evidence="9">
    <location>
        <begin position="163"/>
        <end position="249"/>
    </location>
</feature>
<sequence>MDPFFKLDNIARAHSLFDLLNHDGTNNASIVCCWDRGRRLRPLKCIQIFLEGSYQLFHRPIYVFIPNALLAGSFYTNSNRQREAIRTQKNRRRWLEFDMEAVGNEVMDEKRRERNVRIIIWWLSVVVCVRKCATTACLLLLRQRHLINRSTYTIDFYSHWKRFREMVYANDVICFDQIRMCRAKFDRLCGMLTTIGALTPTKNMLVDEQVAMFLNILAHHVKNRVIQFEFRRSGESISRTFNRVLTCIMRLGRVLLKTLEPIPQDSTNGRWKWFKNCLGAVDGTHIKIRVPIGDKPHYSNRKGEISTNVLGVCSHDGQFIYVLTGWRDQQQTGEYCMMLLLGLMALRCHMVRLLSEGFLAPYRGQRYHLNEWRDGRQSVTPQECFNMRHSSALNAIERYFGMLKMRWAILRSPLFYPVRTHNRIVTACCLLHYLIRRYSASDPMDDAVIEGDGEGDYAVNSILMETHTISSIETFAAWSNWRDSLASEMFDEFRSHR</sequence>
<proteinExistence type="inferred from homology"/>
<evidence type="ECO:0000256" key="1">
    <source>
        <dbReference type="ARBA" id="ARBA00001968"/>
    </source>
</evidence>
<evidence type="ECO:0000256" key="3">
    <source>
        <dbReference type="ARBA" id="ARBA00006958"/>
    </source>
</evidence>
<evidence type="ECO:0000313" key="11">
    <source>
        <dbReference type="Proteomes" id="UP000634136"/>
    </source>
</evidence>
<dbReference type="GO" id="GO:0016787">
    <property type="term" value="F:hydrolase activity"/>
    <property type="evidence" value="ECO:0007669"/>
    <property type="project" value="UniProtKB-KW"/>
</dbReference>
<dbReference type="GO" id="GO:0046872">
    <property type="term" value="F:metal ion binding"/>
    <property type="evidence" value="ECO:0007669"/>
    <property type="project" value="UniProtKB-KW"/>
</dbReference>
<comment type="caution">
    <text evidence="10">The sequence shown here is derived from an EMBL/GenBank/DDBJ whole genome shotgun (WGS) entry which is preliminary data.</text>
</comment>
<feature type="domain" description="DDE Tnp4" evidence="8">
    <location>
        <begin position="281"/>
        <end position="326"/>
    </location>
</feature>
<dbReference type="InterPro" id="IPR045249">
    <property type="entry name" value="HARBI1-like"/>
</dbReference>